<gene>
    <name evidence="1" type="ORF">Krac_0423</name>
</gene>
<organism evidence="1 2">
    <name type="scientific">Ktedonobacter racemifer DSM 44963</name>
    <dbReference type="NCBI Taxonomy" id="485913"/>
    <lineage>
        <taxon>Bacteria</taxon>
        <taxon>Bacillati</taxon>
        <taxon>Chloroflexota</taxon>
        <taxon>Ktedonobacteria</taxon>
        <taxon>Ktedonobacterales</taxon>
        <taxon>Ktedonobacteraceae</taxon>
        <taxon>Ktedonobacter</taxon>
    </lineage>
</organism>
<dbReference type="AlphaFoldDB" id="D6U7N7"/>
<sequence>MCDTKQTVKTHLYFREGNLMFIYDLGDGASLQILDMRP</sequence>
<proteinExistence type="predicted"/>
<dbReference type="InParanoid" id="D6U7N7"/>
<reference evidence="1 2" key="1">
    <citation type="journal article" date="2011" name="Stand. Genomic Sci.">
        <title>Non-contiguous finished genome sequence and contextual data of the filamentous soil bacterium Ktedonobacter racemifer type strain (SOSP1-21).</title>
        <authorList>
            <person name="Chang Y.J."/>
            <person name="Land M."/>
            <person name="Hauser L."/>
            <person name="Chertkov O."/>
            <person name="Del Rio T.G."/>
            <person name="Nolan M."/>
            <person name="Copeland A."/>
            <person name="Tice H."/>
            <person name="Cheng J.F."/>
            <person name="Lucas S."/>
            <person name="Han C."/>
            <person name="Goodwin L."/>
            <person name="Pitluck S."/>
            <person name="Ivanova N."/>
            <person name="Ovchinikova G."/>
            <person name="Pati A."/>
            <person name="Chen A."/>
            <person name="Palaniappan K."/>
            <person name="Mavromatis K."/>
            <person name="Liolios K."/>
            <person name="Brettin T."/>
            <person name="Fiebig A."/>
            <person name="Rohde M."/>
            <person name="Abt B."/>
            <person name="Goker M."/>
            <person name="Detter J.C."/>
            <person name="Woyke T."/>
            <person name="Bristow J."/>
            <person name="Eisen J.A."/>
            <person name="Markowitz V."/>
            <person name="Hugenholtz P."/>
            <person name="Kyrpides N.C."/>
            <person name="Klenk H.P."/>
            <person name="Lapidus A."/>
        </authorList>
    </citation>
    <scope>NUCLEOTIDE SEQUENCE [LARGE SCALE GENOMIC DNA]</scope>
    <source>
        <strain evidence="2">DSM 44963</strain>
    </source>
</reference>
<evidence type="ECO:0000313" key="2">
    <source>
        <dbReference type="Proteomes" id="UP000004508"/>
    </source>
</evidence>
<dbReference type="EMBL" id="ADVG01000005">
    <property type="protein sequence ID" value="EFH79898.1"/>
    <property type="molecule type" value="Genomic_DNA"/>
</dbReference>
<dbReference type="STRING" id="485913.Krac_0423"/>
<comment type="caution">
    <text evidence="1">The sequence shown here is derived from an EMBL/GenBank/DDBJ whole genome shotgun (WGS) entry which is preliminary data.</text>
</comment>
<name>D6U7N7_KTERA</name>
<protein>
    <recommendedName>
        <fullName evidence="3">MBL fold metallo-hydrolase</fullName>
    </recommendedName>
</protein>
<keyword evidence="2" id="KW-1185">Reference proteome</keyword>
<accession>D6U7N7</accession>
<evidence type="ECO:0000313" key="1">
    <source>
        <dbReference type="EMBL" id="EFH79898.1"/>
    </source>
</evidence>
<dbReference type="Proteomes" id="UP000004508">
    <property type="component" value="Unassembled WGS sequence"/>
</dbReference>
<evidence type="ECO:0008006" key="3">
    <source>
        <dbReference type="Google" id="ProtNLM"/>
    </source>
</evidence>